<reference evidence="1" key="1">
    <citation type="submission" date="2020-10" db="EMBL/GenBank/DDBJ databases">
        <title>De novo genome project of the cellulose decomposer Thermobifida halotolerans type strain.</title>
        <authorList>
            <person name="Nagy I."/>
            <person name="Horvath B."/>
            <person name="Kukolya J."/>
            <person name="Nagy I."/>
            <person name="Orsini M."/>
        </authorList>
    </citation>
    <scope>NUCLEOTIDE SEQUENCE</scope>
    <source>
        <strain evidence="1">DSM 44931</strain>
    </source>
</reference>
<proteinExistence type="predicted"/>
<dbReference type="Proteomes" id="UP000265719">
    <property type="component" value="Chromosome"/>
</dbReference>
<keyword evidence="2" id="KW-1185">Reference proteome</keyword>
<dbReference type="RefSeq" id="WP_068692880.1">
    <property type="nucleotide sequence ID" value="NZ_CP063196.1"/>
</dbReference>
<sequence length="142" mass="15508">MNTLLLVAILFFSVFLVLRSLDGWWDSDEREIRSAVENRVNRRLALDAAKSLEARAELALQRIRETGSGGPPAEGADTAPPSPVDIDDLSAGMKADPRDLPEDELEREKRVRGLVFAVDLSFTVIGALGIVVFAVGSIMLLF</sequence>
<evidence type="ECO:0000313" key="1">
    <source>
        <dbReference type="EMBL" id="UOE20855.1"/>
    </source>
</evidence>
<organism evidence="1 2">
    <name type="scientific">Thermobifida halotolerans</name>
    <dbReference type="NCBI Taxonomy" id="483545"/>
    <lineage>
        <taxon>Bacteria</taxon>
        <taxon>Bacillati</taxon>
        <taxon>Actinomycetota</taxon>
        <taxon>Actinomycetes</taxon>
        <taxon>Streptosporangiales</taxon>
        <taxon>Nocardiopsidaceae</taxon>
        <taxon>Thermobifida</taxon>
    </lineage>
</organism>
<name>A0A399G634_9ACTN</name>
<dbReference type="EMBL" id="CP063196">
    <property type="protein sequence ID" value="UOE20855.1"/>
    <property type="molecule type" value="Genomic_DNA"/>
</dbReference>
<accession>A0A399G634</accession>
<dbReference type="AlphaFoldDB" id="A0A399G634"/>
<protein>
    <submittedName>
        <fullName evidence="1">Uncharacterized protein</fullName>
    </submittedName>
</protein>
<dbReference type="KEGG" id="thao:NI17_006650"/>
<gene>
    <name evidence="1" type="ORF">NI17_006650</name>
</gene>
<evidence type="ECO:0000313" key="2">
    <source>
        <dbReference type="Proteomes" id="UP000265719"/>
    </source>
</evidence>